<dbReference type="GO" id="GO:0033617">
    <property type="term" value="P:mitochondrial respiratory chain complex IV assembly"/>
    <property type="evidence" value="ECO:0007669"/>
    <property type="project" value="TreeGrafter"/>
</dbReference>
<gene>
    <name evidence="4" type="ORF">TL16_g10821</name>
</gene>
<dbReference type="PANTHER" id="PTHR12151">
    <property type="entry name" value="ELECTRON TRANSPORT PROTIN SCO1/SENC FAMILY MEMBER"/>
    <property type="match status" value="1"/>
</dbReference>
<comment type="similarity">
    <text evidence="1">Belongs to the SCO1/2 family.</text>
</comment>
<evidence type="ECO:0000256" key="2">
    <source>
        <dbReference type="PIRSR" id="PIRSR603782-1"/>
    </source>
</evidence>
<dbReference type="Pfam" id="PF02630">
    <property type="entry name" value="SCO1-SenC"/>
    <property type="match status" value="2"/>
</dbReference>
<keyword evidence="2" id="KW-0479">Metal-binding</keyword>
<dbReference type="GO" id="GO:0005739">
    <property type="term" value="C:mitochondrion"/>
    <property type="evidence" value="ECO:0007669"/>
    <property type="project" value="GOC"/>
</dbReference>
<keyword evidence="3" id="KW-1015">Disulfide bond</keyword>
<dbReference type="Gene3D" id="3.40.30.10">
    <property type="entry name" value="Glutaredoxin"/>
    <property type="match status" value="1"/>
</dbReference>
<feature type="binding site" evidence="2">
    <location>
        <position position="72"/>
    </location>
    <ligand>
        <name>Cu cation</name>
        <dbReference type="ChEBI" id="CHEBI:23378"/>
    </ligand>
</feature>
<dbReference type="GO" id="GO:0046872">
    <property type="term" value="F:metal ion binding"/>
    <property type="evidence" value="ECO:0007669"/>
    <property type="project" value="UniProtKB-KW"/>
</dbReference>
<sequence>MLGLTTLLSFSAVSYYKIQHTEKLELQNSKVTTTGTAMLGGPWTLINSNTGDFVEEKDYSGYTILYFGFAHCPDICPSELRKLSKVLESLEKKGESETLSVANRLCFLFLTSKVRLQIAGIDCKGLFVTVDGARDSVDNLKIYSKDFHPNIEYLTGTPEMVKKMAKLYRVYISKADEIEGDYLVDHSIVLYFVKKGGEFGDFFTQSMKAGDIVKKIEGIVEAEK</sequence>
<comment type="caution">
    <text evidence="4">The sequence shown here is derived from an EMBL/GenBank/DDBJ whole genome shotgun (WGS) entry which is preliminary data.</text>
</comment>
<dbReference type="SUPFAM" id="SSF52833">
    <property type="entry name" value="Thioredoxin-like"/>
    <property type="match status" value="2"/>
</dbReference>
<accession>A0A9W7BG71</accession>
<protein>
    <submittedName>
        <fullName evidence="4">Uncharacterized protein</fullName>
    </submittedName>
</protein>
<dbReference type="InterPro" id="IPR036249">
    <property type="entry name" value="Thioredoxin-like_sf"/>
</dbReference>
<proteinExistence type="inferred from homology"/>
<keyword evidence="2" id="KW-0186">Copper</keyword>
<name>A0A9W7BG71_9STRA</name>
<feature type="binding site" evidence="2">
    <location>
        <position position="186"/>
    </location>
    <ligand>
        <name>Cu cation</name>
        <dbReference type="ChEBI" id="CHEBI:23378"/>
    </ligand>
</feature>
<evidence type="ECO:0000313" key="4">
    <source>
        <dbReference type="EMBL" id="GMH87330.1"/>
    </source>
</evidence>
<feature type="binding site" evidence="2">
    <location>
        <position position="76"/>
    </location>
    <ligand>
        <name>Cu cation</name>
        <dbReference type="ChEBI" id="CHEBI:23378"/>
    </ligand>
</feature>
<organism evidence="4 5">
    <name type="scientific">Triparma laevis f. inornata</name>
    <dbReference type="NCBI Taxonomy" id="1714386"/>
    <lineage>
        <taxon>Eukaryota</taxon>
        <taxon>Sar</taxon>
        <taxon>Stramenopiles</taxon>
        <taxon>Ochrophyta</taxon>
        <taxon>Bolidophyceae</taxon>
        <taxon>Parmales</taxon>
        <taxon>Triparmaceae</taxon>
        <taxon>Triparma</taxon>
    </lineage>
</organism>
<dbReference type="InterPro" id="IPR003782">
    <property type="entry name" value="SCO1/SenC"/>
</dbReference>
<dbReference type="Proteomes" id="UP001162640">
    <property type="component" value="Unassembled WGS sequence"/>
</dbReference>
<evidence type="ECO:0000256" key="1">
    <source>
        <dbReference type="ARBA" id="ARBA00010996"/>
    </source>
</evidence>
<dbReference type="CDD" id="cd02968">
    <property type="entry name" value="SCO"/>
    <property type="match status" value="1"/>
</dbReference>
<evidence type="ECO:0000313" key="5">
    <source>
        <dbReference type="Proteomes" id="UP001162640"/>
    </source>
</evidence>
<evidence type="ECO:0000256" key="3">
    <source>
        <dbReference type="PIRSR" id="PIRSR603782-2"/>
    </source>
</evidence>
<dbReference type="EMBL" id="BLQM01000393">
    <property type="protein sequence ID" value="GMH87330.1"/>
    <property type="molecule type" value="Genomic_DNA"/>
</dbReference>
<dbReference type="PANTHER" id="PTHR12151:SF5">
    <property type="entry name" value="AT19154P"/>
    <property type="match status" value="1"/>
</dbReference>
<reference evidence="5" key="1">
    <citation type="journal article" date="2023" name="Commun. Biol.">
        <title>Genome analysis of Parmales, the sister group of diatoms, reveals the evolutionary specialization of diatoms from phago-mixotrophs to photoautotrophs.</title>
        <authorList>
            <person name="Ban H."/>
            <person name="Sato S."/>
            <person name="Yoshikawa S."/>
            <person name="Yamada K."/>
            <person name="Nakamura Y."/>
            <person name="Ichinomiya M."/>
            <person name="Sato N."/>
            <person name="Blanc-Mathieu R."/>
            <person name="Endo H."/>
            <person name="Kuwata A."/>
            <person name="Ogata H."/>
        </authorList>
    </citation>
    <scope>NUCLEOTIDE SEQUENCE [LARGE SCALE GENOMIC DNA]</scope>
</reference>
<feature type="disulfide bond" description="Redox-active" evidence="3">
    <location>
        <begin position="72"/>
        <end position="76"/>
    </location>
</feature>
<dbReference type="AlphaFoldDB" id="A0A9W7BG71"/>